<comment type="caution">
    <text evidence="1">The sequence shown here is derived from an EMBL/GenBank/DDBJ whole genome shotgun (WGS) entry which is preliminary data.</text>
</comment>
<proteinExistence type="predicted"/>
<dbReference type="InterPro" id="IPR041916">
    <property type="entry name" value="Anti_sigma_zinc_sf"/>
</dbReference>
<dbReference type="Gene3D" id="1.10.10.1320">
    <property type="entry name" value="Anti-sigma factor, zinc-finger domain"/>
    <property type="match status" value="1"/>
</dbReference>
<organism evidence="1 2">
    <name type="scientific">Planomicrobium stackebrandtii</name>
    <dbReference type="NCBI Taxonomy" id="253160"/>
    <lineage>
        <taxon>Bacteria</taxon>
        <taxon>Bacillati</taxon>
        <taxon>Bacillota</taxon>
        <taxon>Bacilli</taxon>
        <taxon>Bacillales</taxon>
        <taxon>Caryophanaceae</taxon>
        <taxon>Planomicrobium</taxon>
    </lineage>
</organism>
<dbReference type="RefSeq" id="WP_308787552.1">
    <property type="nucleotide sequence ID" value="NZ_JAUSWB010000005.1"/>
</dbReference>
<name>A0ABU0GVV9_9BACL</name>
<evidence type="ECO:0000313" key="1">
    <source>
        <dbReference type="EMBL" id="MDQ0429477.1"/>
    </source>
</evidence>
<protein>
    <submittedName>
        <fullName evidence="1">Anti-sigma-YlaC factor YlaD</fullName>
    </submittedName>
</protein>
<accession>A0ABU0GVV9</accession>
<gene>
    <name evidence="1" type="ORF">QOZ98_002305</name>
</gene>
<dbReference type="Proteomes" id="UP001241988">
    <property type="component" value="Unassembled WGS sequence"/>
</dbReference>
<evidence type="ECO:0000313" key="2">
    <source>
        <dbReference type="Proteomes" id="UP001241988"/>
    </source>
</evidence>
<sequence>MMKMECDLVIDCFNGSLPFDKQWEERIEKHLAVCRECRELAALMSELPELMNETTFFNGMKARILAIVFEEGTDSSSASLGYSI</sequence>
<reference evidence="1 2" key="1">
    <citation type="submission" date="2023-07" db="EMBL/GenBank/DDBJ databases">
        <title>Genomic Encyclopedia of Type Strains, Phase IV (KMG-IV): sequencing the most valuable type-strain genomes for metagenomic binning, comparative biology and taxonomic classification.</title>
        <authorList>
            <person name="Goeker M."/>
        </authorList>
    </citation>
    <scope>NUCLEOTIDE SEQUENCE [LARGE SCALE GENOMIC DNA]</scope>
    <source>
        <strain evidence="1 2">DSM 16419</strain>
    </source>
</reference>
<keyword evidence="2" id="KW-1185">Reference proteome</keyword>
<dbReference type="EMBL" id="JAUSWB010000005">
    <property type="protein sequence ID" value="MDQ0429477.1"/>
    <property type="molecule type" value="Genomic_DNA"/>
</dbReference>